<dbReference type="PANTHER" id="PTHR30472:SF19">
    <property type="entry name" value="PETROBACTIN IMPORT SYSTEM PERMEASE PROTEIN YCLO"/>
    <property type="match status" value="1"/>
</dbReference>
<feature type="transmembrane region" description="Helical" evidence="8">
    <location>
        <begin position="225"/>
        <end position="251"/>
    </location>
</feature>
<feature type="transmembrane region" description="Helical" evidence="8">
    <location>
        <begin position="36"/>
        <end position="60"/>
    </location>
</feature>
<feature type="transmembrane region" description="Helical" evidence="8">
    <location>
        <begin position="293"/>
        <end position="310"/>
    </location>
</feature>
<protein>
    <submittedName>
        <fullName evidence="9">Iron chelate uptake ABC transporter family permease subunit</fullName>
    </submittedName>
</protein>
<evidence type="ECO:0000256" key="4">
    <source>
        <dbReference type="ARBA" id="ARBA00022475"/>
    </source>
</evidence>
<evidence type="ECO:0000256" key="2">
    <source>
        <dbReference type="ARBA" id="ARBA00007935"/>
    </source>
</evidence>
<dbReference type="Pfam" id="PF01032">
    <property type="entry name" value="FecCD"/>
    <property type="match status" value="1"/>
</dbReference>
<dbReference type="EMBL" id="CP091512">
    <property type="protein sequence ID" value="UOO91490.1"/>
    <property type="molecule type" value="Genomic_DNA"/>
</dbReference>
<name>A0ABY4E7W5_VITST</name>
<dbReference type="PANTHER" id="PTHR30472">
    <property type="entry name" value="FERRIC ENTEROBACTIN TRANSPORT SYSTEM PERMEASE PROTEIN"/>
    <property type="match status" value="1"/>
</dbReference>
<reference evidence="9" key="1">
    <citation type="submission" date="2021-12" db="EMBL/GenBank/DDBJ databases">
        <authorList>
            <person name="Veyrier F.J."/>
        </authorList>
    </citation>
    <scope>NUCLEOTIDE SEQUENCE</scope>
    <source>
        <strain evidence="9">SAG 1488-6</strain>
    </source>
</reference>
<dbReference type="Proteomes" id="UP000832034">
    <property type="component" value="Chromosome"/>
</dbReference>
<dbReference type="RefSeq" id="WP_019959056.1">
    <property type="nucleotide sequence ID" value="NZ_CP091512.1"/>
</dbReference>
<feature type="transmembrane region" description="Helical" evidence="8">
    <location>
        <begin position="130"/>
        <end position="150"/>
    </location>
</feature>
<keyword evidence="5 8" id="KW-0812">Transmembrane</keyword>
<comment type="similarity">
    <text evidence="2">Belongs to the binding-protein-dependent transport system permease family. FecCD subfamily.</text>
</comment>
<keyword evidence="3" id="KW-0813">Transport</keyword>
<evidence type="ECO:0000256" key="3">
    <source>
        <dbReference type="ARBA" id="ARBA00022448"/>
    </source>
</evidence>
<dbReference type="InterPro" id="IPR037294">
    <property type="entry name" value="ABC_BtuC-like"/>
</dbReference>
<proteinExistence type="inferred from homology"/>
<organism evidence="9 10">
    <name type="scientific">Vitreoscilla stercoraria</name>
    <dbReference type="NCBI Taxonomy" id="61"/>
    <lineage>
        <taxon>Bacteria</taxon>
        <taxon>Pseudomonadati</taxon>
        <taxon>Pseudomonadota</taxon>
        <taxon>Betaproteobacteria</taxon>
        <taxon>Neisseriales</taxon>
        <taxon>Neisseriaceae</taxon>
        <taxon>Vitreoscilla</taxon>
    </lineage>
</organism>
<reference evidence="9" key="2">
    <citation type="journal article" date="2022" name="Res Sq">
        <title>Evolution of multicellular longitudinally dividing oral cavity symbionts (Neisseriaceae).</title>
        <authorList>
            <person name="Nyongesa S."/>
            <person name="Weber P."/>
            <person name="Bernet E."/>
            <person name="Pullido F."/>
            <person name="Nieckarz M."/>
            <person name="Delaby M."/>
            <person name="Nieves C."/>
            <person name="Viehboeck T."/>
            <person name="Krause N."/>
            <person name="Rivera-Millot A."/>
            <person name="Nakamura A."/>
            <person name="Vischer N."/>
            <person name="VanNieuwenhze M."/>
            <person name="Brun Y."/>
            <person name="Cava F."/>
            <person name="Bulgheresi S."/>
            <person name="Veyrier F."/>
        </authorList>
    </citation>
    <scope>NUCLEOTIDE SEQUENCE</scope>
    <source>
        <strain evidence="9">SAG 1488-6</strain>
    </source>
</reference>
<evidence type="ECO:0000256" key="8">
    <source>
        <dbReference type="SAM" id="Phobius"/>
    </source>
</evidence>
<evidence type="ECO:0000313" key="9">
    <source>
        <dbReference type="EMBL" id="UOO91490.1"/>
    </source>
</evidence>
<evidence type="ECO:0000256" key="7">
    <source>
        <dbReference type="ARBA" id="ARBA00023136"/>
    </source>
</evidence>
<accession>A0ABY4E7W5</accession>
<feature type="transmembrane region" description="Helical" evidence="8">
    <location>
        <begin position="72"/>
        <end position="93"/>
    </location>
</feature>
<feature type="transmembrane region" description="Helical" evidence="8">
    <location>
        <begin position="7"/>
        <end position="24"/>
    </location>
</feature>
<evidence type="ECO:0000256" key="5">
    <source>
        <dbReference type="ARBA" id="ARBA00022692"/>
    </source>
</evidence>
<feature type="transmembrane region" description="Helical" evidence="8">
    <location>
        <begin position="263"/>
        <end position="287"/>
    </location>
</feature>
<evidence type="ECO:0000256" key="1">
    <source>
        <dbReference type="ARBA" id="ARBA00004651"/>
    </source>
</evidence>
<evidence type="ECO:0000256" key="6">
    <source>
        <dbReference type="ARBA" id="ARBA00022989"/>
    </source>
</evidence>
<sequence>MAESKRLIGLLILTAVVLAGYFFWNNTQMTPFVVQLRLKTIAAMVITGMALGVATLLFHAVSNNRIVTPSSLGLEFLYVLAKTAFVFFFGASALMSMNVVAQFVFGCLTLVGFALLLYQMFFKEGKENVFFLLLVGMICMSLFSSSNMFLGMLMDPSEFQIAQDAGFASFNRVDTTVLTLAAAIVIPITLYSFSLSRQLDVLTLGRDTAINLGIAYESFSKKVMILMAILLATATSLVGPMFFFGLLVLNLTLQWLPTFRHRILFPAMILVSVCVLAVGQSIVFHGLNLKTELDVIINFVGGVYFFWLLLKANKQWQ</sequence>
<gene>
    <name evidence="9" type="ORF">LVJ81_07375</name>
</gene>
<comment type="subcellular location">
    <subcellularLocation>
        <location evidence="1">Cell membrane</location>
        <topology evidence="1">Multi-pass membrane protein</topology>
    </subcellularLocation>
</comment>
<dbReference type="Gene3D" id="1.10.3470.10">
    <property type="entry name" value="ABC transporter involved in vitamin B12 uptake, BtuC"/>
    <property type="match status" value="1"/>
</dbReference>
<keyword evidence="6 8" id="KW-1133">Transmembrane helix</keyword>
<dbReference type="InterPro" id="IPR000522">
    <property type="entry name" value="ABC_transptr_permease_BtuC"/>
</dbReference>
<keyword evidence="10" id="KW-1185">Reference proteome</keyword>
<feature type="transmembrane region" description="Helical" evidence="8">
    <location>
        <begin position="99"/>
        <end position="118"/>
    </location>
</feature>
<keyword evidence="7 8" id="KW-0472">Membrane</keyword>
<evidence type="ECO:0000313" key="10">
    <source>
        <dbReference type="Proteomes" id="UP000832034"/>
    </source>
</evidence>
<keyword evidence="4" id="KW-1003">Cell membrane</keyword>
<dbReference type="SUPFAM" id="SSF81345">
    <property type="entry name" value="ABC transporter involved in vitamin B12 uptake, BtuC"/>
    <property type="match status" value="1"/>
</dbReference>